<evidence type="ECO:0000256" key="4">
    <source>
        <dbReference type="ARBA" id="ARBA00022679"/>
    </source>
</evidence>
<keyword evidence="5 6" id="KW-0949">S-adenosyl-L-methionine</keyword>
<dbReference type="HAMAP" id="MF_01007">
    <property type="entry name" value="16SrRNA_methyltr_H"/>
    <property type="match status" value="1"/>
</dbReference>
<dbReference type="InterPro" id="IPR029063">
    <property type="entry name" value="SAM-dependent_MTases_sf"/>
</dbReference>
<dbReference type="PANTHER" id="PTHR11265:SF0">
    <property type="entry name" value="12S RRNA N4-METHYLCYTIDINE METHYLTRANSFERASE"/>
    <property type="match status" value="1"/>
</dbReference>
<gene>
    <name evidence="6" type="primary">rsmH</name>
    <name evidence="8" type="ORF">COV95_00495</name>
</gene>
<dbReference type="Pfam" id="PF01795">
    <property type="entry name" value="Methyltransf_5"/>
    <property type="match status" value="1"/>
</dbReference>
<dbReference type="Gene3D" id="1.10.150.170">
    <property type="entry name" value="Putative methyltransferase TM0872, insert domain"/>
    <property type="match status" value="1"/>
</dbReference>
<dbReference type="SUPFAM" id="SSF53335">
    <property type="entry name" value="S-adenosyl-L-methionine-dependent methyltransferases"/>
    <property type="match status" value="1"/>
</dbReference>
<dbReference type="GO" id="GO:0005737">
    <property type="term" value="C:cytoplasm"/>
    <property type="evidence" value="ECO:0007669"/>
    <property type="project" value="UniProtKB-SubCell"/>
</dbReference>
<comment type="subcellular location">
    <subcellularLocation>
        <location evidence="6">Cytoplasm</location>
    </subcellularLocation>
</comment>
<name>A0A2H0K791_9BACT</name>
<comment type="caution">
    <text evidence="8">The sequence shown here is derived from an EMBL/GenBank/DDBJ whole genome shotgun (WGS) entry which is preliminary data.</text>
</comment>
<keyword evidence="3 6" id="KW-0489">Methyltransferase</keyword>
<evidence type="ECO:0000256" key="7">
    <source>
        <dbReference type="SAM" id="MobiDB-lite"/>
    </source>
</evidence>
<evidence type="ECO:0000256" key="5">
    <source>
        <dbReference type="ARBA" id="ARBA00022691"/>
    </source>
</evidence>
<dbReference type="EC" id="2.1.1.199" evidence="6"/>
<evidence type="ECO:0000256" key="1">
    <source>
        <dbReference type="ARBA" id="ARBA00010396"/>
    </source>
</evidence>
<comment type="similarity">
    <text evidence="1 6">Belongs to the methyltransferase superfamily. RsmH family.</text>
</comment>
<dbReference type="SUPFAM" id="SSF81799">
    <property type="entry name" value="Putative methyltransferase TM0872, insert domain"/>
    <property type="match status" value="1"/>
</dbReference>
<keyword evidence="4 6" id="KW-0808">Transferase</keyword>
<dbReference type="AlphaFoldDB" id="A0A2H0K791"/>
<feature type="binding site" evidence="6">
    <location>
        <position position="105"/>
    </location>
    <ligand>
        <name>S-adenosyl-L-methionine</name>
        <dbReference type="ChEBI" id="CHEBI:59789"/>
    </ligand>
</feature>
<dbReference type="NCBIfam" id="TIGR00006">
    <property type="entry name" value="16S rRNA (cytosine(1402)-N(4))-methyltransferase RsmH"/>
    <property type="match status" value="1"/>
</dbReference>
<evidence type="ECO:0000313" key="8">
    <source>
        <dbReference type="EMBL" id="PIQ67111.1"/>
    </source>
</evidence>
<proteinExistence type="inferred from homology"/>
<organism evidence="8 9">
    <name type="scientific">Candidatus Zambryskibacteria bacterium CG11_big_fil_rev_8_21_14_0_20_40_24</name>
    <dbReference type="NCBI Taxonomy" id="1975116"/>
    <lineage>
        <taxon>Bacteria</taxon>
        <taxon>Candidatus Zambryskiibacteriota</taxon>
    </lineage>
</organism>
<dbReference type="GO" id="GO:0071424">
    <property type="term" value="F:rRNA (cytosine-N4-)-methyltransferase activity"/>
    <property type="evidence" value="ECO:0007669"/>
    <property type="project" value="UniProtKB-UniRule"/>
</dbReference>
<dbReference type="InterPro" id="IPR023397">
    <property type="entry name" value="SAM-dep_MeTrfase_MraW_recog"/>
</dbReference>
<keyword evidence="6" id="KW-0963">Cytoplasm</keyword>
<dbReference type="Proteomes" id="UP000229834">
    <property type="component" value="Unassembled WGS sequence"/>
</dbReference>
<evidence type="ECO:0000256" key="3">
    <source>
        <dbReference type="ARBA" id="ARBA00022603"/>
    </source>
</evidence>
<feature type="binding site" evidence="6">
    <location>
        <begin position="31"/>
        <end position="33"/>
    </location>
    <ligand>
        <name>S-adenosyl-L-methionine</name>
        <dbReference type="ChEBI" id="CHEBI:59789"/>
    </ligand>
</feature>
<feature type="binding site" evidence="6">
    <location>
        <position position="98"/>
    </location>
    <ligand>
        <name>S-adenosyl-L-methionine</name>
        <dbReference type="ChEBI" id="CHEBI:59789"/>
    </ligand>
</feature>
<keyword evidence="2 6" id="KW-0698">rRNA processing</keyword>
<dbReference type="EMBL" id="PCVC01000014">
    <property type="protein sequence ID" value="PIQ67111.1"/>
    <property type="molecule type" value="Genomic_DNA"/>
</dbReference>
<feature type="binding site" evidence="6">
    <location>
        <position position="51"/>
    </location>
    <ligand>
        <name>S-adenosyl-L-methionine</name>
        <dbReference type="ChEBI" id="CHEBI:59789"/>
    </ligand>
</feature>
<evidence type="ECO:0000256" key="2">
    <source>
        <dbReference type="ARBA" id="ARBA00022552"/>
    </source>
</evidence>
<reference evidence="8 9" key="1">
    <citation type="submission" date="2017-09" db="EMBL/GenBank/DDBJ databases">
        <title>Depth-based differentiation of microbial function through sediment-hosted aquifers and enrichment of novel symbionts in the deep terrestrial subsurface.</title>
        <authorList>
            <person name="Probst A.J."/>
            <person name="Ladd B."/>
            <person name="Jarett J.K."/>
            <person name="Geller-Mcgrath D.E."/>
            <person name="Sieber C.M."/>
            <person name="Emerson J.B."/>
            <person name="Anantharaman K."/>
            <person name="Thomas B.C."/>
            <person name="Malmstrom R."/>
            <person name="Stieglmeier M."/>
            <person name="Klingl A."/>
            <person name="Woyke T."/>
            <person name="Ryan C.M."/>
            <person name="Banfield J.F."/>
        </authorList>
    </citation>
    <scope>NUCLEOTIDE SEQUENCE [LARGE SCALE GENOMIC DNA]</scope>
    <source>
        <strain evidence="8">CG11_big_fil_rev_8_21_14_0_20_40_24</strain>
    </source>
</reference>
<sequence length="296" mass="33647">MTHTPVLLQESIRGLDIHEGDVFVDATLGNGGHSLAIAESFGKRVLIVGIDRDSDAIKRSKERFSKIEANIIFVENSFCNIAQILEEKGLRANKVLFDLGMSSNQLEESGRGFSFRRDEPLLMTFEKPSEKEILTAYEIVNYWKEDEIIKILYEYGEESRAKKIAKAIVERRKWKKIETSGELKELVEGVVAYKGGKKINPATKTFQAIRIAVNDELRVLNEGLEGAFGRLVNKGRIVVISFHSLEDRIVKNFYKEKAKNEMATIITKKPIIASREETEENPRARSAKMRILEKTK</sequence>
<dbReference type="InterPro" id="IPR002903">
    <property type="entry name" value="RsmH"/>
</dbReference>
<evidence type="ECO:0000313" key="9">
    <source>
        <dbReference type="Proteomes" id="UP000229834"/>
    </source>
</evidence>
<dbReference type="PIRSF" id="PIRSF004486">
    <property type="entry name" value="MraW"/>
    <property type="match status" value="1"/>
</dbReference>
<feature type="region of interest" description="Disordered" evidence="7">
    <location>
        <begin position="276"/>
        <end position="296"/>
    </location>
</feature>
<comment type="function">
    <text evidence="6">Specifically methylates the N4 position of cytidine in position 1402 (C1402) of 16S rRNA.</text>
</comment>
<evidence type="ECO:0000256" key="6">
    <source>
        <dbReference type="HAMAP-Rule" id="MF_01007"/>
    </source>
</evidence>
<feature type="binding site" evidence="6">
    <location>
        <position position="78"/>
    </location>
    <ligand>
        <name>S-adenosyl-L-methionine</name>
        <dbReference type="ChEBI" id="CHEBI:59789"/>
    </ligand>
</feature>
<dbReference type="Gene3D" id="3.40.50.150">
    <property type="entry name" value="Vaccinia Virus protein VP39"/>
    <property type="match status" value="1"/>
</dbReference>
<comment type="catalytic activity">
    <reaction evidence="6">
        <text>cytidine(1402) in 16S rRNA + S-adenosyl-L-methionine = N(4)-methylcytidine(1402) in 16S rRNA + S-adenosyl-L-homocysteine + H(+)</text>
        <dbReference type="Rhea" id="RHEA:42928"/>
        <dbReference type="Rhea" id="RHEA-COMP:10286"/>
        <dbReference type="Rhea" id="RHEA-COMP:10287"/>
        <dbReference type="ChEBI" id="CHEBI:15378"/>
        <dbReference type="ChEBI" id="CHEBI:57856"/>
        <dbReference type="ChEBI" id="CHEBI:59789"/>
        <dbReference type="ChEBI" id="CHEBI:74506"/>
        <dbReference type="ChEBI" id="CHEBI:82748"/>
        <dbReference type="EC" id="2.1.1.199"/>
    </reaction>
</comment>
<accession>A0A2H0K791</accession>
<dbReference type="GO" id="GO:0070475">
    <property type="term" value="P:rRNA base methylation"/>
    <property type="evidence" value="ECO:0007669"/>
    <property type="project" value="UniProtKB-UniRule"/>
</dbReference>
<dbReference type="PANTHER" id="PTHR11265">
    <property type="entry name" value="S-ADENOSYL-METHYLTRANSFERASE MRAW"/>
    <property type="match status" value="1"/>
</dbReference>
<protein>
    <recommendedName>
        <fullName evidence="6">Ribosomal RNA small subunit methyltransferase H</fullName>
        <ecNumber evidence="6">2.1.1.199</ecNumber>
    </recommendedName>
    <alternativeName>
        <fullName evidence="6">16S rRNA m(4)C1402 methyltransferase</fullName>
    </alternativeName>
    <alternativeName>
        <fullName evidence="6">rRNA (cytosine-N(4)-)-methyltransferase RsmH</fullName>
    </alternativeName>
</protein>